<dbReference type="Gene3D" id="1.10.10.60">
    <property type="entry name" value="Homeodomain-like"/>
    <property type="match status" value="1"/>
</dbReference>
<evidence type="ECO:0000256" key="2">
    <source>
        <dbReference type="ARBA" id="ARBA00023125"/>
    </source>
</evidence>
<dbReference type="SMART" id="SM00342">
    <property type="entry name" value="HTH_ARAC"/>
    <property type="match status" value="1"/>
</dbReference>
<dbReference type="GO" id="GO:0000976">
    <property type="term" value="F:transcription cis-regulatory region binding"/>
    <property type="evidence" value="ECO:0007669"/>
    <property type="project" value="TreeGrafter"/>
</dbReference>
<evidence type="ECO:0000313" key="6">
    <source>
        <dbReference type="EMBL" id="TBO28348.1"/>
    </source>
</evidence>
<accession>A0A4Q9H2N4</accession>
<dbReference type="Pfam" id="PF12625">
    <property type="entry name" value="Arabinose_bd"/>
    <property type="match status" value="1"/>
</dbReference>
<dbReference type="InterPro" id="IPR018060">
    <property type="entry name" value="HTH_AraC"/>
</dbReference>
<protein>
    <submittedName>
        <fullName evidence="6">AraC family transcriptional regulator</fullName>
    </submittedName>
</protein>
<dbReference type="Proteomes" id="UP000292120">
    <property type="component" value="Unassembled WGS sequence"/>
</dbReference>
<feature type="compositionally biased region" description="Basic and acidic residues" evidence="4">
    <location>
        <begin position="359"/>
        <end position="369"/>
    </location>
</feature>
<dbReference type="GO" id="GO:0005829">
    <property type="term" value="C:cytosol"/>
    <property type="evidence" value="ECO:0007669"/>
    <property type="project" value="TreeGrafter"/>
</dbReference>
<dbReference type="PROSITE" id="PS01124">
    <property type="entry name" value="HTH_ARAC_FAMILY_2"/>
    <property type="match status" value="1"/>
</dbReference>
<dbReference type="PANTHER" id="PTHR47894:SF1">
    <property type="entry name" value="HTH-TYPE TRANSCRIPTIONAL REGULATOR VQSM"/>
    <property type="match status" value="1"/>
</dbReference>
<reference evidence="6 7" key="1">
    <citation type="submission" date="2019-02" db="EMBL/GenBank/DDBJ databases">
        <title>Aquabacterium sp. strain KMB7.</title>
        <authorList>
            <person name="Chen W.-M."/>
        </authorList>
    </citation>
    <scope>NUCLEOTIDE SEQUENCE [LARGE SCALE GENOMIC DNA]</scope>
    <source>
        <strain evidence="6 7">KMB7</strain>
    </source>
</reference>
<dbReference type="OrthoDB" id="6506763at2"/>
<comment type="caution">
    <text evidence="6">The sequence shown here is derived from an EMBL/GenBank/DDBJ whole genome shotgun (WGS) entry which is preliminary data.</text>
</comment>
<evidence type="ECO:0000259" key="5">
    <source>
        <dbReference type="PROSITE" id="PS01124"/>
    </source>
</evidence>
<dbReference type="InterPro" id="IPR032687">
    <property type="entry name" value="AraC-type_N"/>
</dbReference>
<dbReference type="Pfam" id="PF12833">
    <property type="entry name" value="HTH_18"/>
    <property type="match status" value="1"/>
</dbReference>
<dbReference type="SUPFAM" id="SSF46689">
    <property type="entry name" value="Homeodomain-like"/>
    <property type="match status" value="1"/>
</dbReference>
<evidence type="ECO:0000313" key="7">
    <source>
        <dbReference type="Proteomes" id="UP000292120"/>
    </source>
</evidence>
<sequence>MPSPLHHRAPPHPAVPVGYACQLLDLVDALGGSGAALWAELGLDARLLQDPQARVPLADYTALNARALAQCGEPGLGYLLGLRASPASHGTLAFGMLSQATLGDALMFGVRFGGPLRTAGWLLHQVEMTQGAVLPGSAQGHGACAGAFTQLRLSESLTPPRPAALREHAARHLLTGMVTLLDHVLPGSKAEMQLHFEGPEPPWHTRHADRLPPCQFMQPFAALCLPQRLMRQPLPQANVAAARWAEQACVDELARLGETPELRVLRQTQALLAASDTGYLSASEVAMRLGMSVRTLSRMLQHSGWNFQALLKQARQRDALALLQVPGLRVSAVATRLGYRSTSAFCSAFQGWTGSGPDALRRGAQRAEEGPSCGPANQRHLDTRGVIA</sequence>
<feature type="region of interest" description="Disordered" evidence="4">
    <location>
        <begin position="359"/>
        <end position="388"/>
    </location>
</feature>
<name>A0A4Q9H2N4_9BURK</name>
<dbReference type="PANTHER" id="PTHR47894">
    <property type="entry name" value="HTH-TYPE TRANSCRIPTIONAL REGULATOR GADX"/>
    <property type="match status" value="1"/>
</dbReference>
<evidence type="ECO:0000256" key="3">
    <source>
        <dbReference type="ARBA" id="ARBA00023163"/>
    </source>
</evidence>
<dbReference type="RefSeq" id="WP_130969045.1">
    <property type="nucleotide sequence ID" value="NZ_SIXI01000007.1"/>
</dbReference>
<keyword evidence="7" id="KW-1185">Reference proteome</keyword>
<keyword evidence="1" id="KW-0805">Transcription regulation</keyword>
<keyword evidence="2" id="KW-0238">DNA-binding</keyword>
<evidence type="ECO:0000256" key="1">
    <source>
        <dbReference type="ARBA" id="ARBA00023015"/>
    </source>
</evidence>
<dbReference type="EMBL" id="SIXI01000007">
    <property type="protein sequence ID" value="TBO28348.1"/>
    <property type="molecule type" value="Genomic_DNA"/>
</dbReference>
<dbReference type="AlphaFoldDB" id="A0A4Q9H2N4"/>
<dbReference type="GO" id="GO:0003700">
    <property type="term" value="F:DNA-binding transcription factor activity"/>
    <property type="evidence" value="ECO:0007669"/>
    <property type="project" value="InterPro"/>
</dbReference>
<gene>
    <name evidence="6" type="ORF">EYS42_15190</name>
</gene>
<evidence type="ECO:0000256" key="4">
    <source>
        <dbReference type="SAM" id="MobiDB-lite"/>
    </source>
</evidence>
<proteinExistence type="predicted"/>
<dbReference type="InterPro" id="IPR009057">
    <property type="entry name" value="Homeodomain-like_sf"/>
</dbReference>
<feature type="compositionally biased region" description="Basic and acidic residues" evidence="4">
    <location>
        <begin position="379"/>
        <end position="388"/>
    </location>
</feature>
<feature type="domain" description="HTH araC/xylS-type" evidence="5">
    <location>
        <begin position="262"/>
        <end position="363"/>
    </location>
</feature>
<organism evidence="6 7">
    <name type="scientific">Aquabacterium lacunae</name>
    <dbReference type="NCBI Taxonomy" id="2528630"/>
    <lineage>
        <taxon>Bacteria</taxon>
        <taxon>Pseudomonadati</taxon>
        <taxon>Pseudomonadota</taxon>
        <taxon>Betaproteobacteria</taxon>
        <taxon>Burkholderiales</taxon>
        <taxon>Aquabacterium</taxon>
    </lineage>
</organism>
<keyword evidence="3" id="KW-0804">Transcription</keyword>